<reference evidence="1 2" key="1">
    <citation type="submission" date="2018-08" db="EMBL/GenBank/DDBJ databases">
        <title>A genome reference for cultivated species of the human gut microbiota.</title>
        <authorList>
            <person name="Zou Y."/>
            <person name="Xue W."/>
            <person name="Luo G."/>
        </authorList>
    </citation>
    <scope>NUCLEOTIDE SEQUENCE [LARGE SCALE GENOMIC DNA]</scope>
    <source>
        <strain evidence="1 2">AM30-26</strain>
    </source>
</reference>
<dbReference type="AlphaFoldDB" id="A0A414HPH1"/>
<gene>
    <name evidence="1" type="ORF">DW780_09485</name>
</gene>
<proteinExistence type="predicted"/>
<evidence type="ECO:0000313" key="1">
    <source>
        <dbReference type="EMBL" id="RHD88958.1"/>
    </source>
</evidence>
<organism evidence="1 2">
    <name type="scientific">Bacteroides thetaiotaomicron</name>
    <dbReference type="NCBI Taxonomy" id="818"/>
    <lineage>
        <taxon>Bacteria</taxon>
        <taxon>Pseudomonadati</taxon>
        <taxon>Bacteroidota</taxon>
        <taxon>Bacteroidia</taxon>
        <taxon>Bacteroidales</taxon>
        <taxon>Bacteroidaceae</taxon>
        <taxon>Bacteroides</taxon>
    </lineage>
</organism>
<accession>A0A414HPH1</accession>
<evidence type="ECO:0000313" key="2">
    <source>
        <dbReference type="Proteomes" id="UP000284785"/>
    </source>
</evidence>
<name>A0A414HPH1_BACT4</name>
<dbReference type="Proteomes" id="UP000284785">
    <property type="component" value="Unassembled WGS sequence"/>
</dbReference>
<sequence>MDIILAVIVFLFSDNNRVLLLAISAMPSSFVITTSSLSICEASPRWLTYRHSWLMATKSLLAKKDNMPRSERERTTIYATRCRSRGF</sequence>
<comment type="caution">
    <text evidence="1">The sequence shown here is derived from an EMBL/GenBank/DDBJ whole genome shotgun (WGS) entry which is preliminary data.</text>
</comment>
<protein>
    <submittedName>
        <fullName evidence="1">Uncharacterized protein</fullName>
    </submittedName>
</protein>
<dbReference type="EMBL" id="QSJP01000006">
    <property type="protein sequence ID" value="RHD88958.1"/>
    <property type="molecule type" value="Genomic_DNA"/>
</dbReference>